<keyword evidence="8 15" id="KW-0658">Purine biosynthesis</keyword>
<dbReference type="UniPathway" id="UPA00074">
    <property type="reaction ID" value="UER00125"/>
</dbReference>
<keyword evidence="7 16" id="KW-0547">Nucleotide-binding</keyword>
<evidence type="ECO:0000259" key="17">
    <source>
        <dbReference type="PROSITE" id="PS50975"/>
    </source>
</evidence>
<dbReference type="InterPro" id="IPR020561">
    <property type="entry name" value="PRibGlycinamid_synth_ATP-grasp"/>
</dbReference>
<evidence type="ECO:0000256" key="3">
    <source>
        <dbReference type="ARBA" id="ARBA00005174"/>
    </source>
</evidence>
<dbReference type="Pfam" id="PF02843">
    <property type="entry name" value="GARS_C"/>
    <property type="match status" value="1"/>
</dbReference>
<dbReference type="InterPro" id="IPR011761">
    <property type="entry name" value="ATP-grasp"/>
</dbReference>
<dbReference type="SUPFAM" id="SSF51246">
    <property type="entry name" value="Rudiment single hybrid motif"/>
    <property type="match status" value="1"/>
</dbReference>
<comment type="cofactor">
    <cofactor evidence="1">
        <name>Mn(2+)</name>
        <dbReference type="ChEBI" id="CHEBI:29035"/>
    </cofactor>
</comment>
<evidence type="ECO:0000256" key="4">
    <source>
        <dbReference type="ARBA" id="ARBA00013255"/>
    </source>
</evidence>
<keyword evidence="11" id="KW-0464">Manganese</keyword>
<evidence type="ECO:0000256" key="14">
    <source>
        <dbReference type="ARBA" id="ARBA00042864"/>
    </source>
</evidence>
<evidence type="ECO:0000256" key="1">
    <source>
        <dbReference type="ARBA" id="ARBA00001936"/>
    </source>
</evidence>
<evidence type="ECO:0000256" key="16">
    <source>
        <dbReference type="PROSITE-ProRule" id="PRU00409"/>
    </source>
</evidence>
<dbReference type="FunFam" id="3.90.600.10:FF:000001">
    <property type="entry name" value="Trifunctional purine biosynthetic protein adenosine-3"/>
    <property type="match status" value="1"/>
</dbReference>
<evidence type="ECO:0000256" key="5">
    <source>
        <dbReference type="ARBA" id="ARBA00022598"/>
    </source>
</evidence>
<comment type="pathway">
    <text evidence="3 15">Purine metabolism; IMP biosynthesis via de novo pathway; N(1)-(5-phospho-D-ribosyl)glycinamide from 5-phospho-alpha-D-ribose 1-diphosphate: step 2/2.</text>
</comment>
<name>A0A0M6ZE03_9HYPH</name>
<dbReference type="Gene3D" id="3.90.600.10">
    <property type="entry name" value="Phosphoribosylglycinamide synthetase, C-terminal domain"/>
    <property type="match status" value="1"/>
</dbReference>
<comment type="catalytic activity">
    <reaction evidence="15">
        <text>5-phospho-beta-D-ribosylamine + glycine + ATP = N(1)-(5-phospho-beta-D-ribosyl)glycinamide + ADP + phosphate + H(+)</text>
        <dbReference type="Rhea" id="RHEA:17453"/>
        <dbReference type="ChEBI" id="CHEBI:15378"/>
        <dbReference type="ChEBI" id="CHEBI:30616"/>
        <dbReference type="ChEBI" id="CHEBI:43474"/>
        <dbReference type="ChEBI" id="CHEBI:57305"/>
        <dbReference type="ChEBI" id="CHEBI:58681"/>
        <dbReference type="ChEBI" id="CHEBI:143788"/>
        <dbReference type="ChEBI" id="CHEBI:456216"/>
        <dbReference type="EC" id="6.3.4.13"/>
    </reaction>
</comment>
<sequence>MIDRATATLAYPNPRQRDGSFSKDRRYMKLLLIGSGGREHALAWALAKSPKLTKLYAAPGNAGIAEIADLTDLNVSDHDAVIGFCRAKQIDLVVVGPEAPLVAGIVDDLEAAGIKAFGPSRAAAQLEGSKAFTKGVCDDAAIPTAGYGRFADCDAALSYVRDQGAPIVVKADGLAAGKGVVVAMTIGEAEDAVKACFEGSFGDAGAEVVIEEFLQGEEASFFVLSDGTHALPLATAQDHKRAYDGDEGPNTGGMGAYSPAPVLTGDLVTRVMDQIVNPTIKTLADRGTPFKGVLYAGLMITAAGPKLIEYNTRFGDPECQVLMLRLKSDLLELMQRSVEGTLATANADWSHESALTVVMAANGYPAAYEKGTEIRGLEKIGSETLEVFHAGTKREDERLLANGGRVLNVTALGDTVRDAKARAYAAVGQIDWPEGFCRNDIGWRAVEREVAEGTGDE</sequence>
<accession>A0A0M6ZE03</accession>
<dbReference type="AlphaFoldDB" id="A0A0M6ZE03"/>
<dbReference type="EC" id="6.3.4.13" evidence="4 15"/>
<evidence type="ECO:0000256" key="10">
    <source>
        <dbReference type="ARBA" id="ARBA00022842"/>
    </source>
</evidence>
<organism evidence="18 19">
    <name type="scientific">Roseibium album</name>
    <dbReference type="NCBI Taxonomy" id="311410"/>
    <lineage>
        <taxon>Bacteria</taxon>
        <taxon>Pseudomonadati</taxon>
        <taxon>Pseudomonadota</taxon>
        <taxon>Alphaproteobacteria</taxon>
        <taxon>Hyphomicrobiales</taxon>
        <taxon>Stappiaceae</taxon>
        <taxon>Roseibium</taxon>
    </lineage>
</organism>
<dbReference type="InterPro" id="IPR037123">
    <property type="entry name" value="PRibGlycinamide_synth_C_sf"/>
</dbReference>
<dbReference type="GO" id="GO:0046872">
    <property type="term" value="F:metal ion binding"/>
    <property type="evidence" value="ECO:0007669"/>
    <property type="project" value="UniProtKB-KW"/>
</dbReference>
<dbReference type="InterPro" id="IPR020559">
    <property type="entry name" value="PRibGlycinamide_synth_CS"/>
</dbReference>
<dbReference type="Gene3D" id="3.40.50.20">
    <property type="match status" value="1"/>
</dbReference>
<evidence type="ECO:0000256" key="6">
    <source>
        <dbReference type="ARBA" id="ARBA00022723"/>
    </source>
</evidence>
<evidence type="ECO:0000256" key="15">
    <source>
        <dbReference type="HAMAP-Rule" id="MF_00138"/>
    </source>
</evidence>
<dbReference type="InterPro" id="IPR020562">
    <property type="entry name" value="PRibGlycinamide_synth_N"/>
</dbReference>
<keyword evidence="5 15" id="KW-0436">Ligase</keyword>
<dbReference type="InterPro" id="IPR016185">
    <property type="entry name" value="PreATP-grasp_dom_sf"/>
</dbReference>
<dbReference type="PROSITE" id="PS50975">
    <property type="entry name" value="ATP_GRASP"/>
    <property type="match status" value="1"/>
</dbReference>
<dbReference type="Pfam" id="PF02844">
    <property type="entry name" value="GARS_N"/>
    <property type="match status" value="1"/>
</dbReference>
<keyword evidence="6" id="KW-0479">Metal-binding</keyword>
<evidence type="ECO:0000256" key="9">
    <source>
        <dbReference type="ARBA" id="ARBA00022840"/>
    </source>
</evidence>
<dbReference type="SUPFAM" id="SSF56059">
    <property type="entry name" value="Glutathione synthetase ATP-binding domain-like"/>
    <property type="match status" value="1"/>
</dbReference>
<keyword evidence="9 16" id="KW-0067">ATP-binding</keyword>
<dbReference type="Gene3D" id="3.30.470.20">
    <property type="entry name" value="ATP-grasp fold, B domain"/>
    <property type="match status" value="1"/>
</dbReference>
<proteinExistence type="inferred from homology"/>
<dbReference type="SMART" id="SM01210">
    <property type="entry name" value="GARS_C"/>
    <property type="match status" value="1"/>
</dbReference>
<protein>
    <recommendedName>
        <fullName evidence="4 15">Phosphoribosylamine--glycine ligase</fullName>
        <ecNumber evidence="4 15">6.3.4.13</ecNumber>
    </recommendedName>
    <alternativeName>
        <fullName evidence="15">GARS</fullName>
    </alternativeName>
    <alternativeName>
        <fullName evidence="13 15">Glycinamide ribonucleotide synthetase</fullName>
    </alternativeName>
    <alternativeName>
        <fullName evidence="14 15">Phosphoribosylglycinamide synthetase</fullName>
    </alternativeName>
</protein>
<dbReference type="GO" id="GO:0004637">
    <property type="term" value="F:phosphoribosylamine-glycine ligase activity"/>
    <property type="evidence" value="ECO:0007669"/>
    <property type="project" value="UniProtKB-UniRule"/>
</dbReference>
<dbReference type="Pfam" id="PF01071">
    <property type="entry name" value="GARS_A"/>
    <property type="match status" value="1"/>
</dbReference>
<dbReference type="GO" id="GO:0009113">
    <property type="term" value="P:purine nucleobase biosynthetic process"/>
    <property type="evidence" value="ECO:0007669"/>
    <property type="project" value="InterPro"/>
</dbReference>
<evidence type="ECO:0000256" key="7">
    <source>
        <dbReference type="ARBA" id="ARBA00022741"/>
    </source>
</evidence>
<keyword evidence="10" id="KW-0460">Magnesium</keyword>
<comment type="similarity">
    <text evidence="12 15">Belongs to the GARS family.</text>
</comment>
<dbReference type="EMBL" id="CXWC01000011">
    <property type="protein sequence ID" value="CTQ72648.1"/>
    <property type="molecule type" value="Genomic_DNA"/>
</dbReference>
<gene>
    <name evidence="15 18" type="primary">purD</name>
    <name evidence="18" type="ORF">LA5096_03315</name>
</gene>
<comment type="cofactor">
    <cofactor evidence="2">
        <name>Mg(2+)</name>
        <dbReference type="ChEBI" id="CHEBI:18420"/>
    </cofactor>
</comment>
<dbReference type="PROSITE" id="PS00184">
    <property type="entry name" value="GARS"/>
    <property type="match status" value="1"/>
</dbReference>
<dbReference type="InterPro" id="IPR011054">
    <property type="entry name" value="Rudment_hybrid_motif"/>
</dbReference>
<evidence type="ECO:0000256" key="13">
    <source>
        <dbReference type="ARBA" id="ARBA00042242"/>
    </source>
</evidence>
<dbReference type="HAMAP" id="MF_00138">
    <property type="entry name" value="GARS"/>
    <property type="match status" value="1"/>
</dbReference>
<dbReference type="Proteomes" id="UP000049983">
    <property type="component" value="Unassembled WGS sequence"/>
</dbReference>
<dbReference type="STRING" id="311410.LA5095_00174"/>
<reference evidence="19" key="1">
    <citation type="submission" date="2015-07" db="EMBL/GenBank/DDBJ databases">
        <authorList>
            <person name="Rodrigo-Torres Lidia"/>
            <person name="Arahal R.David."/>
        </authorList>
    </citation>
    <scope>NUCLEOTIDE SEQUENCE [LARGE SCALE GENOMIC DNA]</scope>
    <source>
        <strain evidence="19">CECT 5096</strain>
    </source>
</reference>
<dbReference type="SUPFAM" id="SSF52440">
    <property type="entry name" value="PreATP-grasp domain"/>
    <property type="match status" value="1"/>
</dbReference>
<dbReference type="FunFam" id="3.30.470.20:FF:000031">
    <property type="entry name" value="Phosphoribosylamine--glycine ligase"/>
    <property type="match status" value="1"/>
</dbReference>
<dbReference type="InterPro" id="IPR020560">
    <property type="entry name" value="PRibGlycinamide_synth_C-dom"/>
</dbReference>
<dbReference type="GO" id="GO:0006189">
    <property type="term" value="P:'de novo' IMP biosynthetic process"/>
    <property type="evidence" value="ECO:0007669"/>
    <property type="project" value="UniProtKB-UniRule"/>
</dbReference>
<dbReference type="PANTHER" id="PTHR43472">
    <property type="entry name" value="PHOSPHORIBOSYLAMINE--GLYCINE LIGASE"/>
    <property type="match status" value="1"/>
</dbReference>
<evidence type="ECO:0000256" key="12">
    <source>
        <dbReference type="ARBA" id="ARBA00038345"/>
    </source>
</evidence>
<dbReference type="InterPro" id="IPR000115">
    <property type="entry name" value="PRibGlycinamide_synth"/>
</dbReference>
<dbReference type="PANTHER" id="PTHR43472:SF1">
    <property type="entry name" value="PHOSPHORIBOSYLAMINE--GLYCINE LIGASE, CHLOROPLASTIC"/>
    <property type="match status" value="1"/>
</dbReference>
<dbReference type="Gene3D" id="3.30.1490.20">
    <property type="entry name" value="ATP-grasp fold, A domain"/>
    <property type="match status" value="1"/>
</dbReference>
<evidence type="ECO:0000256" key="8">
    <source>
        <dbReference type="ARBA" id="ARBA00022755"/>
    </source>
</evidence>
<keyword evidence="19" id="KW-1185">Reference proteome</keyword>
<dbReference type="InterPro" id="IPR013815">
    <property type="entry name" value="ATP_grasp_subdomain_1"/>
</dbReference>
<evidence type="ECO:0000256" key="11">
    <source>
        <dbReference type="ARBA" id="ARBA00023211"/>
    </source>
</evidence>
<evidence type="ECO:0000313" key="19">
    <source>
        <dbReference type="Proteomes" id="UP000049983"/>
    </source>
</evidence>
<evidence type="ECO:0000313" key="18">
    <source>
        <dbReference type="EMBL" id="CTQ72648.1"/>
    </source>
</evidence>
<dbReference type="SMART" id="SM01209">
    <property type="entry name" value="GARS_A"/>
    <property type="match status" value="1"/>
</dbReference>
<dbReference type="GO" id="GO:0005524">
    <property type="term" value="F:ATP binding"/>
    <property type="evidence" value="ECO:0007669"/>
    <property type="project" value="UniProtKB-UniRule"/>
</dbReference>
<dbReference type="NCBIfam" id="TIGR00877">
    <property type="entry name" value="purD"/>
    <property type="match status" value="1"/>
</dbReference>
<dbReference type="FunFam" id="3.40.50.20:FF:000006">
    <property type="entry name" value="Phosphoribosylamine--glycine ligase, chloroplastic"/>
    <property type="match status" value="1"/>
</dbReference>
<evidence type="ECO:0000256" key="2">
    <source>
        <dbReference type="ARBA" id="ARBA00001946"/>
    </source>
</evidence>
<feature type="domain" description="ATP-grasp" evidence="17">
    <location>
        <begin position="134"/>
        <end position="339"/>
    </location>
</feature>